<proteinExistence type="predicted"/>
<dbReference type="InterPro" id="IPR036869">
    <property type="entry name" value="J_dom_sf"/>
</dbReference>
<reference evidence="4 5" key="1">
    <citation type="journal article" date="2017" name="Nat. Commun.">
        <title>Genome assembly with in vitro proximity ligation data and whole-genome triplication in lettuce.</title>
        <authorList>
            <person name="Reyes-Chin-Wo S."/>
            <person name="Wang Z."/>
            <person name="Yang X."/>
            <person name="Kozik A."/>
            <person name="Arikit S."/>
            <person name="Song C."/>
            <person name="Xia L."/>
            <person name="Froenicke L."/>
            <person name="Lavelle D.O."/>
            <person name="Truco M.J."/>
            <person name="Xia R."/>
            <person name="Zhu S."/>
            <person name="Xu C."/>
            <person name="Xu H."/>
            <person name="Xu X."/>
            <person name="Cox K."/>
            <person name="Korf I."/>
            <person name="Meyers B.C."/>
            <person name="Michelmore R.W."/>
        </authorList>
    </citation>
    <scope>NUCLEOTIDE SEQUENCE [LARGE SCALE GENOMIC DNA]</scope>
    <source>
        <strain evidence="5">cv. Salinas</strain>
        <tissue evidence="4">Seedlings</tissue>
    </source>
</reference>
<dbReference type="EMBL" id="NBSK02000003">
    <property type="protein sequence ID" value="KAJ0215414.1"/>
    <property type="molecule type" value="Genomic_DNA"/>
</dbReference>
<sequence>MKALRRCRNNLEADNVVLIDVDTYNFNNVIDIDLLEKLTKKRGGGSSGLTNDKNPLSRTYIYIDEDDDDDEIPSETKFENVASSSSRRYDPGDEENISPLKLSSKGKRTYGLSIESDEDDEDEHIDCELMEDSSGKLREEWERAFLKRKGDVHNDDYGNVNKNKQKQGQDSSAEGKCPVGNEDGIPCGMFDVECGPGVKTNQDQFGESDEIACGCACSGNDNEEESDDVSVENSIIDQREKLKQTDEYKRALEQELSARQIALKIQAEEAQQLRRLQKRRKAESLRLLDMERRQKQRVEEIRQTQKKDEENMNLKEQYRTEVREELQRLEIMCPDMASLLRGLGIQVGEGPCPLSNEVRAAYKRALLSFHPDRASGSDMRHQVEAEEKFKLISRMKEKFSL</sequence>
<evidence type="ECO:0000256" key="2">
    <source>
        <dbReference type="SAM" id="MobiDB-lite"/>
    </source>
</evidence>
<dbReference type="OrthoDB" id="498970at2759"/>
<organism evidence="4 5">
    <name type="scientific">Lactuca sativa</name>
    <name type="common">Garden lettuce</name>
    <dbReference type="NCBI Taxonomy" id="4236"/>
    <lineage>
        <taxon>Eukaryota</taxon>
        <taxon>Viridiplantae</taxon>
        <taxon>Streptophyta</taxon>
        <taxon>Embryophyta</taxon>
        <taxon>Tracheophyta</taxon>
        <taxon>Spermatophyta</taxon>
        <taxon>Magnoliopsida</taxon>
        <taxon>eudicotyledons</taxon>
        <taxon>Gunneridae</taxon>
        <taxon>Pentapetalae</taxon>
        <taxon>asterids</taxon>
        <taxon>campanulids</taxon>
        <taxon>Asterales</taxon>
        <taxon>Asteraceae</taxon>
        <taxon>Cichorioideae</taxon>
        <taxon>Cichorieae</taxon>
        <taxon>Lactucinae</taxon>
        <taxon>Lactuca</taxon>
    </lineage>
</organism>
<evidence type="ECO:0000313" key="4">
    <source>
        <dbReference type="EMBL" id="KAJ0215414.1"/>
    </source>
</evidence>
<dbReference type="PANTHER" id="PTHR36335">
    <property type="entry name" value="CHAPERONE DNAJ-DOMAIN SUPERFAMILY PROTEIN"/>
    <property type="match status" value="1"/>
</dbReference>
<accession>A0A9R1W1H1</accession>
<keyword evidence="1" id="KW-0175">Coiled coil</keyword>
<evidence type="ECO:0000313" key="5">
    <source>
        <dbReference type="Proteomes" id="UP000235145"/>
    </source>
</evidence>
<dbReference type="PROSITE" id="PS50076">
    <property type="entry name" value="DNAJ_2"/>
    <property type="match status" value="1"/>
</dbReference>
<dbReference type="InterPro" id="IPR001623">
    <property type="entry name" value="DnaJ_domain"/>
</dbReference>
<dbReference type="CDD" id="cd06257">
    <property type="entry name" value="DnaJ"/>
    <property type="match status" value="1"/>
</dbReference>
<dbReference type="PANTHER" id="PTHR36335:SF1">
    <property type="entry name" value="CHAPERONE DNAJ-DOMAIN SUPERFAMILY PROTEIN"/>
    <property type="match status" value="1"/>
</dbReference>
<feature type="region of interest" description="Disordered" evidence="2">
    <location>
        <begin position="65"/>
        <end position="101"/>
    </location>
</feature>
<feature type="coiled-coil region" evidence="1">
    <location>
        <begin position="235"/>
        <end position="293"/>
    </location>
</feature>
<feature type="region of interest" description="Disordered" evidence="2">
    <location>
        <begin position="152"/>
        <end position="179"/>
    </location>
</feature>
<dbReference type="Proteomes" id="UP000235145">
    <property type="component" value="Unassembled WGS sequence"/>
</dbReference>
<dbReference type="Gene3D" id="1.10.287.110">
    <property type="entry name" value="DnaJ domain"/>
    <property type="match status" value="1"/>
</dbReference>
<evidence type="ECO:0000259" key="3">
    <source>
        <dbReference type="PROSITE" id="PS50076"/>
    </source>
</evidence>
<comment type="caution">
    <text evidence="4">The sequence shown here is derived from an EMBL/GenBank/DDBJ whole genome shotgun (WGS) entry which is preliminary data.</text>
</comment>
<protein>
    <recommendedName>
        <fullName evidence="3">J domain-containing protein</fullName>
    </recommendedName>
</protein>
<gene>
    <name evidence="4" type="ORF">LSAT_V11C300143850</name>
</gene>
<dbReference type="AlphaFoldDB" id="A0A9R1W1H1"/>
<keyword evidence="5" id="KW-1185">Reference proteome</keyword>
<evidence type="ECO:0000256" key="1">
    <source>
        <dbReference type="SAM" id="Coils"/>
    </source>
</evidence>
<feature type="compositionally biased region" description="Polar residues" evidence="2">
    <location>
        <begin position="160"/>
        <end position="172"/>
    </location>
</feature>
<feature type="domain" description="J" evidence="3">
    <location>
        <begin position="338"/>
        <end position="401"/>
    </location>
</feature>
<name>A0A9R1W1H1_LACSA</name>
<dbReference type="Gramene" id="rna-gnl|WGS:NBSK|LSAT_3X106381_mrna">
    <property type="protein sequence ID" value="cds-PLY93730.1"/>
    <property type="gene ID" value="gene-LSAT_3X106381"/>
</dbReference>
<dbReference type="SUPFAM" id="SSF46565">
    <property type="entry name" value="Chaperone J-domain"/>
    <property type="match status" value="1"/>
</dbReference>